<gene>
    <name evidence="5" type="ORF">C1I63_03760</name>
</gene>
<dbReference type="Proteomes" id="UP000241085">
    <property type="component" value="Unassembled WGS sequence"/>
</dbReference>
<keyword evidence="6" id="KW-1185">Reference proteome</keyword>
<dbReference type="PROSITE" id="PS01124">
    <property type="entry name" value="HTH_ARAC_FAMILY_2"/>
    <property type="match status" value="1"/>
</dbReference>
<dbReference type="GO" id="GO:0043565">
    <property type="term" value="F:sequence-specific DNA binding"/>
    <property type="evidence" value="ECO:0007669"/>
    <property type="project" value="InterPro"/>
</dbReference>
<sequence>MNASSSERRIALTGPSAREWLRRRGWSLSEETGPQQLYADEIRRHDFVIRRQWTSTISGRWTALDPDITQVTLVIEGDARVEIGGKESRLHGGYAIWRDRRAKVSLESPTPLALMQIESAGVPRDFISAERGDGAVFEPLPALREMLAGQISATLNSEIEPSMNEFAYLQGSIEYATMALLLGVEKKARGRDLYHRAADILITRASDPELTLDEVAEELRISKSHVQRAFRNAGTTPLTFLERRRVTIARTLLEDGTSPTSEEVDSVARRAGFSSTRMMKDAFRREAARARKD</sequence>
<proteinExistence type="predicted"/>
<dbReference type="AlphaFoldDB" id="A0A2T4UR76"/>
<dbReference type="Gene3D" id="1.10.10.60">
    <property type="entry name" value="Homeodomain-like"/>
    <property type="match status" value="1"/>
</dbReference>
<dbReference type="InterPro" id="IPR018060">
    <property type="entry name" value="HTH_AraC"/>
</dbReference>
<evidence type="ECO:0000256" key="1">
    <source>
        <dbReference type="ARBA" id="ARBA00023015"/>
    </source>
</evidence>
<dbReference type="InterPro" id="IPR050204">
    <property type="entry name" value="AraC_XylS_family_regulators"/>
</dbReference>
<keyword evidence="2" id="KW-0238">DNA-binding</keyword>
<reference evidence="5 6" key="1">
    <citation type="submission" date="2018-03" db="EMBL/GenBank/DDBJ databases">
        <title>Bacteriophage NCPPB3778 and a type I-E CRISPR drive the evolution of the US Biological Select Agent, Rathayibacter toxicus.</title>
        <authorList>
            <person name="Davis E.W.II."/>
            <person name="Tabima J.F."/>
            <person name="Weisberg A.J."/>
            <person name="Dantas Lopes L."/>
            <person name="Wiseman M.S."/>
            <person name="Wiseman M.S."/>
            <person name="Pupko T."/>
            <person name="Belcher M.S."/>
            <person name="Sechler A.J."/>
            <person name="Tancos M.A."/>
            <person name="Schroeder B.K."/>
            <person name="Murray T.D."/>
            <person name="Luster D.G."/>
            <person name="Schneider W.L."/>
            <person name="Rogers E."/>
            <person name="Andreote F.D."/>
            <person name="Grunwald N.J."/>
            <person name="Putnam M.L."/>
            <person name="Chang J.H."/>
        </authorList>
    </citation>
    <scope>NUCLEOTIDE SEQUENCE [LARGE SCALE GENOMIC DNA]</scope>
    <source>
        <strain evidence="5 6">DSM 15933</strain>
    </source>
</reference>
<evidence type="ECO:0000313" key="6">
    <source>
        <dbReference type="Proteomes" id="UP000241085"/>
    </source>
</evidence>
<keyword evidence="1" id="KW-0805">Transcription regulation</keyword>
<evidence type="ECO:0000259" key="4">
    <source>
        <dbReference type="PROSITE" id="PS01124"/>
    </source>
</evidence>
<protein>
    <recommendedName>
        <fullName evidence="4">HTH araC/xylS-type domain-containing protein</fullName>
    </recommendedName>
</protein>
<keyword evidence="3" id="KW-0804">Transcription</keyword>
<organism evidence="5 6">
    <name type="scientific">Rathayibacter caricis DSM 15933</name>
    <dbReference type="NCBI Taxonomy" id="1328867"/>
    <lineage>
        <taxon>Bacteria</taxon>
        <taxon>Bacillati</taxon>
        <taxon>Actinomycetota</taxon>
        <taxon>Actinomycetes</taxon>
        <taxon>Micrococcales</taxon>
        <taxon>Microbacteriaceae</taxon>
        <taxon>Rathayibacter</taxon>
    </lineage>
</organism>
<evidence type="ECO:0000256" key="3">
    <source>
        <dbReference type="ARBA" id="ARBA00023163"/>
    </source>
</evidence>
<dbReference type="GO" id="GO:0003700">
    <property type="term" value="F:DNA-binding transcription factor activity"/>
    <property type="evidence" value="ECO:0007669"/>
    <property type="project" value="InterPro"/>
</dbReference>
<dbReference type="EMBL" id="PZPL01000001">
    <property type="protein sequence ID" value="PTL72040.1"/>
    <property type="molecule type" value="Genomic_DNA"/>
</dbReference>
<name>A0A2T4UR76_9MICO</name>
<dbReference type="SMART" id="SM00342">
    <property type="entry name" value="HTH_ARAC"/>
    <property type="match status" value="1"/>
</dbReference>
<dbReference type="RefSeq" id="WP_107573825.1">
    <property type="nucleotide sequence ID" value="NZ_PZPL01000001.1"/>
</dbReference>
<dbReference type="PANTHER" id="PTHR46796">
    <property type="entry name" value="HTH-TYPE TRANSCRIPTIONAL ACTIVATOR RHAS-RELATED"/>
    <property type="match status" value="1"/>
</dbReference>
<evidence type="ECO:0000313" key="5">
    <source>
        <dbReference type="EMBL" id="PTL72040.1"/>
    </source>
</evidence>
<dbReference type="Pfam" id="PF12833">
    <property type="entry name" value="HTH_18"/>
    <property type="match status" value="1"/>
</dbReference>
<accession>A0A2T4UR76</accession>
<feature type="domain" description="HTH araC/xylS-type" evidence="4">
    <location>
        <begin position="195"/>
        <end position="293"/>
    </location>
</feature>
<evidence type="ECO:0000256" key="2">
    <source>
        <dbReference type="ARBA" id="ARBA00023125"/>
    </source>
</evidence>
<comment type="caution">
    <text evidence="5">The sequence shown here is derived from an EMBL/GenBank/DDBJ whole genome shotgun (WGS) entry which is preliminary data.</text>
</comment>